<comment type="caution">
    <text evidence="1">The sequence shown here is derived from an EMBL/GenBank/DDBJ whole genome shotgun (WGS) entry which is preliminary data.</text>
</comment>
<accession>A0A0F9K9T3</accession>
<organism evidence="1">
    <name type="scientific">marine sediment metagenome</name>
    <dbReference type="NCBI Taxonomy" id="412755"/>
    <lineage>
        <taxon>unclassified sequences</taxon>
        <taxon>metagenomes</taxon>
        <taxon>ecological metagenomes</taxon>
    </lineage>
</organism>
<gene>
    <name evidence="1" type="ORF">LCGC14_1430820</name>
</gene>
<name>A0A0F9K9T3_9ZZZZ</name>
<reference evidence="1" key="1">
    <citation type="journal article" date="2015" name="Nature">
        <title>Complex archaea that bridge the gap between prokaryotes and eukaryotes.</title>
        <authorList>
            <person name="Spang A."/>
            <person name="Saw J.H."/>
            <person name="Jorgensen S.L."/>
            <person name="Zaremba-Niedzwiedzka K."/>
            <person name="Martijn J."/>
            <person name="Lind A.E."/>
            <person name="van Eijk R."/>
            <person name="Schleper C."/>
            <person name="Guy L."/>
            <person name="Ettema T.J."/>
        </authorList>
    </citation>
    <scope>NUCLEOTIDE SEQUENCE</scope>
</reference>
<dbReference type="EMBL" id="LAZR01009641">
    <property type="protein sequence ID" value="KKM71411.1"/>
    <property type="molecule type" value="Genomic_DNA"/>
</dbReference>
<proteinExistence type="predicted"/>
<sequence>MQVGAGADDAVHLGGATKQDNTFTNTDVFDYSDAGHDNWRMGGSRWQVPDIASGDTVNAASVQIYVQSATRDDMRADWYCEAVDDAAAFATGGVDDMINRPATATVNWTADALGAGWVTTPSLVTPVQAVFN</sequence>
<protein>
    <submittedName>
        <fullName evidence="1">Uncharacterized protein</fullName>
    </submittedName>
</protein>
<dbReference type="AlphaFoldDB" id="A0A0F9K9T3"/>
<feature type="non-terminal residue" evidence="1">
    <location>
        <position position="132"/>
    </location>
</feature>
<evidence type="ECO:0000313" key="1">
    <source>
        <dbReference type="EMBL" id="KKM71411.1"/>
    </source>
</evidence>